<dbReference type="InterPro" id="IPR036806">
    <property type="entry name" value="YozE_SAM-like_sf"/>
</dbReference>
<dbReference type="Proteomes" id="UP000195868">
    <property type="component" value="Unassembled WGS sequence"/>
</dbReference>
<protein>
    <submittedName>
        <fullName evidence="2">Sterile alpha motif-like domain-containing protein</fullName>
    </submittedName>
</protein>
<organism evidence="3 6">
    <name type="scientific">Limosilactobacillus reuteri</name>
    <name type="common">Lactobacillus reuteri</name>
    <dbReference type="NCBI Taxonomy" id="1598"/>
    <lineage>
        <taxon>Bacteria</taxon>
        <taxon>Bacillati</taxon>
        <taxon>Bacillota</taxon>
        <taxon>Bacilli</taxon>
        <taxon>Lactobacillales</taxon>
        <taxon>Lactobacillaceae</taxon>
        <taxon>Limosilactobacillus</taxon>
    </lineage>
</organism>
<dbReference type="RefSeq" id="WP_066035931.1">
    <property type="nucleotide sequence ID" value="NZ_CP136906.1"/>
</dbReference>
<evidence type="ECO:0000313" key="7">
    <source>
        <dbReference type="Proteomes" id="UP000195868"/>
    </source>
</evidence>
<feature type="domain" description="YozE SAM-like" evidence="1">
    <location>
        <begin position="3"/>
        <end position="51"/>
    </location>
</feature>
<reference evidence="5" key="5">
    <citation type="submission" date="2018-05" db="EMBL/GenBank/DDBJ databases">
        <authorList>
            <person name="Peng X.Y."/>
            <person name="Xu Y.F."/>
            <person name="Luo D."/>
            <person name="Yu J."/>
            <person name="Gu J.Y."/>
        </authorList>
    </citation>
    <scope>NUCLEOTIDE SEQUENCE</scope>
    <source>
        <strain evidence="5">LR10</strain>
    </source>
</reference>
<evidence type="ECO:0000313" key="2">
    <source>
        <dbReference type="EMBL" id="MDV8946827.1"/>
    </source>
</evidence>
<evidence type="ECO:0000313" key="5">
    <source>
        <dbReference type="EMBL" id="PWT41720.1"/>
    </source>
</evidence>
<evidence type="ECO:0000259" key="1">
    <source>
        <dbReference type="Pfam" id="PF06855"/>
    </source>
</evidence>
<proteinExistence type="predicted"/>
<dbReference type="InterPro" id="IPR023089">
    <property type="entry name" value="YozE_SAM-like"/>
</dbReference>
<reference evidence="4" key="3">
    <citation type="journal article" date="2018" name="BMC Genomics">
        <title>Whole genome sequencing and function prediction of 133 gut anaerobes isolated from chicken caecum in pure cultures.</title>
        <authorList>
            <person name="Medvecky M."/>
            <person name="Cejkova D."/>
            <person name="Polansky O."/>
            <person name="Karasova D."/>
            <person name="Kubasova T."/>
            <person name="Cizek A."/>
            <person name="Rychlik I."/>
        </authorList>
    </citation>
    <scope>NUCLEOTIDE SEQUENCE</scope>
    <source>
        <strain evidence="4">An71</strain>
    </source>
</reference>
<dbReference type="EMBL" id="JAOTNP010000024">
    <property type="protein sequence ID" value="MDV8946827.1"/>
    <property type="molecule type" value="Genomic_DNA"/>
</dbReference>
<evidence type="ECO:0000313" key="6">
    <source>
        <dbReference type="Proteomes" id="UP000095141"/>
    </source>
</evidence>
<dbReference type="EMBL" id="QGHT01000019">
    <property type="protein sequence ID" value="PWT41720.1"/>
    <property type="molecule type" value="Genomic_DNA"/>
</dbReference>
<dbReference type="EMBL" id="MCNS01000017">
    <property type="protein sequence ID" value="OCX46879.1"/>
    <property type="molecule type" value="Genomic_DNA"/>
</dbReference>
<reference evidence="5 8" key="4">
    <citation type="journal article" date="2018" name="Front. Microbiol.">
        <title>Comparative Genomics of the Herbivore Gut Symbiont Lactobacillus reuteri Reveals Genetic Diversity and Lifestyle Adaptation.</title>
        <authorList>
            <person name="Zhao J."/>
        </authorList>
    </citation>
    <scope>NUCLEOTIDE SEQUENCE [LARGE SCALE GENOMIC DNA]</scope>
    <source>
        <strain evidence="5 8">LR10</strain>
    </source>
</reference>
<dbReference type="Gene3D" id="1.10.150.260">
    <property type="entry name" value="YozE SAM-like"/>
    <property type="match status" value="1"/>
</dbReference>
<evidence type="ECO:0000313" key="8">
    <source>
        <dbReference type="Proteomes" id="UP000245980"/>
    </source>
</evidence>
<comment type="caution">
    <text evidence="3">The sequence shown here is derived from an EMBL/GenBank/DDBJ whole genome shotgun (WGS) entry which is preliminary data.</text>
</comment>
<evidence type="ECO:0000313" key="3">
    <source>
        <dbReference type="EMBL" id="OCX46879.1"/>
    </source>
</evidence>
<gene>
    <name evidence="4" type="ORF">B5G22_06725</name>
    <name evidence="3" type="ORF">BFD03_08655</name>
    <name evidence="5" type="ORF">DKZ22_05770</name>
    <name evidence="2" type="ORF">NX099_05325</name>
</gene>
<dbReference type="Proteomes" id="UP001286376">
    <property type="component" value="Unassembled WGS sequence"/>
</dbReference>
<dbReference type="Pfam" id="PF06855">
    <property type="entry name" value="YozE_SAM_like"/>
    <property type="match status" value="1"/>
</dbReference>
<dbReference type="AlphaFoldDB" id="A0A1C2G5U2"/>
<evidence type="ECO:0000313" key="4">
    <source>
        <dbReference type="EMBL" id="OUN47106.1"/>
    </source>
</evidence>
<dbReference type="SUPFAM" id="SSF140652">
    <property type="entry name" value="YozE-like"/>
    <property type="match status" value="1"/>
</dbReference>
<reference evidence="2" key="7">
    <citation type="submission" date="2022-08" db="EMBL/GenBank/DDBJ databases">
        <authorList>
            <person name="Huang K."/>
        </authorList>
    </citation>
    <scope>NUCLEOTIDE SEQUENCE</scope>
    <source>
        <strain evidence="2">RGW1</strain>
    </source>
</reference>
<reference evidence="2 9" key="6">
    <citation type="journal article" date="2022" name="Front. Cell. Infect. Microbiol.">
        <title>The probiotic and immunomodulation effects of Limosilactobacillus reuteri RGW1 isolated from calf feces.</title>
        <authorList>
            <person name="Huang K."/>
            <person name="Shi W."/>
            <person name="Yang B."/>
            <person name="Wang J."/>
        </authorList>
    </citation>
    <scope>NUCLEOTIDE SEQUENCE [LARGE SCALE GENOMIC DNA]</scope>
    <source>
        <strain evidence="2 9">RGW1</strain>
    </source>
</reference>
<accession>A0A1C2G5U2</accession>
<dbReference type="Proteomes" id="UP000245980">
    <property type="component" value="Unassembled WGS sequence"/>
</dbReference>
<dbReference type="EMBL" id="NFHN01000024">
    <property type="protein sequence ID" value="OUN47106.1"/>
    <property type="molecule type" value="Genomic_DNA"/>
</dbReference>
<evidence type="ECO:0000313" key="9">
    <source>
        <dbReference type="Proteomes" id="UP001286376"/>
    </source>
</evidence>
<reference evidence="3 6" key="1">
    <citation type="submission" date="2016-08" db="EMBL/GenBank/DDBJ databases">
        <title>Probiotic bacterium isolated from chicken gut.</title>
        <authorList>
            <person name="Levy J.L."/>
            <person name="Hassan H.M."/>
            <person name="Mendoza M.A."/>
        </authorList>
    </citation>
    <scope>NUCLEOTIDE SEQUENCE [LARGE SCALE GENOMIC DNA]</scope>
    <source>
        <strain evidence="3 6">P43</strain>
    </source>
</reference>
<dbReference type="Proteomes" id="UP000095141">
    <property type="component" value="Unassembled WGS sequence"/>
</dbReference>
<reference evidence="7" key="2">
    <citation type="submission" date="2017-04" db="EMBL/GenBank/DDBJ databases">
        <title>Function of individual gut microbiota members based on whole genome sequencing of pure cultures obtained from chicken caecum.</title>
        <authorList>
            <person name="Medvecky M."/>
            <person name="Cejkova D."/>
            <person name="Polansky O."/>
            <person name="Karasova D."/>
            <person name="Kubasova T."/>
            <person name="Cizek A."/>
            <person name="Rychlik I."/>
        </authorList>
    </citation>
    <scope>NUCLEOTIDE SEQUENCE [LARGE SCALE GENOMIC DNA]</scope>
    <source>
        <strain evidence="7">An71</strain>
    </source>
</reference>
<sequence length="68" mass="7850">MKTFNEYLKNFYGTTSPAGKLAKIAESDPNFPKNITKMQELIDYLMSNSEIKDTRPYTSVFEGYEITK</sequence>
<name>A0A1C2G5U2_LIMRT</name>